<accession>A0ABM7V8K7</accession>
<dbReference type="RefSeq" id="WP_236865536.1">
    <property type="nucleotide sequence ID" value="NZ_AP025225.1"/>
</dbReference>
<dbReference type="Gene3D" id="2.30.30.40">
    <property type="entry name" value="SH3 Domains"/>
    <property type="match status" value="2"/>
</dbReference>
<organism evidence="1 2">
    <name type="scientific">Candidatus Hydrogenosomobacter endosymbioticus</name>
    <dbReference type="NCBI Taxonomy" id="2558174"/>
    <lineage>
        <taxon>Bacteria</taxon>
        <taxon>Pseudomonadati</taxon>
        <taxon>Pseudomonadota</taxon>
        <taxon>Alphaproteobacteria</taxon>
        <taxon>Holosporales</taxon>
        <taxon>Holosporaceae</taxon>
        <taxon>Candidatus Hydrogenosomobacter</taxon>
    </lineage>
</organism>
<protein>
    <recommendedName>
        <fullName evidence="3">SH3b domain-containing protein</fullName>
    </recommendedName>
</protein>
<gene>
    <name evidence="1" type="ORF">HYD_2430</name>
</gene>
<reference evidence="1" key="1">
    <citation type="submission" date="2021-10" db="EMBL/GenBank/DDBJ databases">
        <title>Genome Sequence of The Candidatus Hydrogeosomobacter endosymbioticus, an Intracellular Bacterial Symbiont of the Anaerobic Ciliate GW7.</title>
        <authorList>
            <person name="Shiohama Y."/>
            <person name="Shinzato N."/>
        </authorList>
    </citation>
    <scope>NUCLEOTIDE SEQUENCE [LARGE SCALE GENOMIC DNA]</scope>
    <source>
        <strain evidence="1">200920</strain>
    </source>
</reference>
<proteinExistence type="predicted"/>
<keyword evidence="2" id="KW-1185">Reference proteome</keyword>
<evidence type="ECO:0000313" key="2">
    <source>
        <dbReference type="Proteomes" id="UP001320209"/>
    </source>
</evidence>
<sequence length="170" mass="19528">MIDIIRKNYCIFQVFVYAIGFCCAICEAATQVSSQKYRSLRSNEVNWRSGPGYENPIEWIYKRFGLPVLVIREFSNWAYIRDSYGTCGWVNKNFLSNKKTVVVTSEESHMNSRPDGTGRTVAILKKGVICRIYKITNGRCYVSTQDKKYSGWIEKSDCWGGADFSGDDYQ</sequence>
<dbReference type="EMBL" id="AP025225">
    <property type="protein sequence ID" value="BDB96110.1"/>
    <property type="molecule type" value="Genomic_DNA"/>
</dbReference>
<evidence type="ECO:0000313" key="1">
    <source>
        <dbReference type="EMBL" id="BDB96110.1"/>
    </source>
</evidence>
<evidence type="ECO:0008006" key="3">
    <source>
        <dbReference type="Google" id="ProtNLM"/>
    </source>
</evidence>
<name>A0ABM7V8K7_9PROT</name>
<dbReference type="Proteomes" id="UP001320209">
    <property type="component" value="Chromosome"/>
</dbReference>
<dbReference type="InterPro" id="IPR010466">
    <property type="entry name" value="DUF1058"/>
</dbReference>
<dbReference type="Pfam" id="PF06347">
    <property type="entry name" value="SH3_4"/>
    <property type="match status" value="2"/>
</dbReference>